<evidence type="ECO:0000256" key="1">
    <source>
        <dbReference type="SAM" id="Phobius"/>
    </source>
</evidence>
<reference evidence="2" key="1">
    <citation type="submission" date="2020-05" db="EMBL/GenBank/DDBJ databases">
        <authorList>
            <person name="Chiriac C."/>
            <person name="Salcher M."/>
            <person name="Ghai R."/>
            <person name="Kavagutti S V."/>
        </authorList>
    </citation>
    <scope>NUCLEOTIDE SEQUENCE</scope>
</reference>
<keyword evidence="1" id="KW-1133">Transmembrane helix</keyword>
<dbReference type="AlphaFoldDB" id="A0A6J5ZWC3"/>
<sequence length="75" mass="8148">MLTLFGACAVTFMMLMYALESRGRVFVLAFGCGCLLSSAYGFLAGTWPFGVVEAIWAVVAFSRYRGLPQPTRQAA</sequence>
<name>A0A6J5ZWC3_9ZZZZ</name>
<organism evidence="2">
    <name type="scientific">freshwater metagenome</name>
    <dbReference type="NCBI Taxonomy" id="449393"/>
    <lineage>
        <taxon>unclassified sequences</taxon>
        <taxon>metagenomes</taxon>
        <taxon>ecological metagenomes</taxon>
    </lineage>
</organism>
<gene>
    <name evidence="2" type="ORF">UFOPK3547_01528</name>
</gene>
<protein>
    <submittedName>
        <fullName evidence="2">Unannotated protein</fullName>
    </submittedName>
</protein>
<keyword evidence="1" id="KW-0472">Membrane</keyword>
<keyword evidence="1" id="KW-0812">Transmembrane</keyword>
<proteinExistence type="predicted"/>
<accession>A0A6J5ZWC3</accession>
<evidence type="ECO:0000313" key="2">
    <source>
        <dbReference type="EMBL" id="CAB4346944.1"/>
    </source>
</evidence>
<feature type="transmembrane region" description="Helical" evidence="1">
    <location>
        <begin position="39"/>
        <end position="62"/>
    </location>
</feature>
<dbReference type="EMBL" id="CAESAN010000163">
    <property type="protein sequence ID" value="CAB4346944.1"/>
    <property type="molecule type" value="Genomic_DNA"/>
</dbReference>